<reference evidence="1" key="1">
    <citation type="submission" date="2020-04" db="EMBL/GenBank/DDBJ databases">
        <authorList>
            <person name="Chiriac C."/>
            <person name="Salcher M."/>
            <person name="Ghai R."/>
            <person name="Kavagutti S V."/>
        </authorList>
    </citation>
    <scope>NUCLEOTIDE SEQUENCE</scope>
</reference>
<name>A0A6J5P3N1_9CAUD</name>
<organism evidence="1">
    <name type="scientific">uncultured Caudovirales phage</name>
    <dbReference type="NCBI Taxonomy" id="2100421"/>
    <lineage>
        <taxon>Viruses</taxon>
        <taxon>Duplodnaviria</taxon>
        <taxon>Heunggongvirae</taxon>
        <taxon>Uroviricota</taxon>
        <taxon>Caudoviricetes</taxon>
        <taxon>Peduoviridae</taxon>
        <taxon>Maltschvirus</taxon>
        <taxon>Maltschvirus maltsch</taxon>
    </lineage>
</organism>
<proteinExistence type="predicted"/>
<sequence>MEQQTNERDETFERFCCAVENFHDGERNKVADYLRDIEARLGRDIAERVKTSILACAKSQGWLRDVERLRVKP</sequence>
<protein>
    <submittedName>
        <fullName evidence="1">Uncharacterized protein</fullName>
    </submittedName>
</protein>
<dbReference type="EMBL" id="LR796787">
    <property type="protein sequence ID" value="CAB4166510.1"/>
    <property type="molecule type" value="Genomic_DNA"/>
</dbReference>
<accession>A0A6J5P3N1</accession>
<gene>
    <name evidence="1" type="ORF">UFOVP835_39</name>
</gene>
<evidence type="ECO:0000313" key="1">
    <source>
        <dbReference type="EMBL" id="CAB4166510.1"/>
    </source>
</evidence>